<feature type="transmembrane region" description="Helical" evidence="1">
    <location>
        <begin position="13"/>
        <end position="32"/>
    </location>
</feature>
<reference evidence="2 3" key="1">
    <citation type="submission" date="2019-07" db="EMBL/GenBank/DDBJ databases">
        <title>Genome sequence of Acholeplasma laidlawii strain with increased resistance to erythromycin.</title>
        <authorList>
            <person name="Medvedeva E.S."/>
            <person name="Baranova N.B."/>
            <person name="Siniagina M.N."/>
            <person name="Mouzykantov A."/>
            <person name="Chernova O.A."/>
            <person name="Chernov V.M."/>
        </authorList>
    </citation>
    <scope>NUCLEOTIDE SEQUENCE [LARGE SCALE GENOMIC DNA]</scope>
    <source>
        <strain evidence="2 3">PG8REry</strain>
    </source>
</reference>
<keyword evidence="1" id="KW-0812">Transmembrane</keyword>
<feature type="transmembrane region" description="Helical" evidence="1">
    <location>
        <begin position="44"/>
        <end position="63"/>
    </location>
</feature>
<proteinExistence type="predicted"/>
<dbReference type="Proteomes" id="UP000315938">
    <property type="component" value="Unassembled WGS sequence"/>
</dbReference>
<sequence>MAKRQKAYLGLEWIVSLILAIIPVTNVILGIVTRVQRGNILGAVLNFFIAPLFYIIDLVTMILSRDLTVLA</sequence>
<keyword evidence="1" id="KW-0472">Membrane</keyword>
<evidence type="ECO:0000256" key="1">
    <source>
        <dbReference type="SAM" id="Phobius"/>
    </source>
</evidence>
<keyword evidence="1" id="KW-1133">Transmembrane helix</keyword>
<dbReference type="RefSeq" id="WP_012243083.1">
    <property type="nucleotide sequence ID" value="NZ_CP103951.1"/>
</dbReference>
<dbReference type="AlphaFoldDB" id="A0A553IG03"/>
<dbReference type="GeneID" id="41339293"/>
<protein>
    <submittedName>
        <fullName evidence="2">Uncharacterized protein</fullName>
    </submittedName>
</protein>
<name>A0A553IG03_ACHLA</name>
<evidence type="ECO:0000313" key="3">
    <source>
        <dbReference type="Proteomes" id="UP000315938"/>
    </source>
</evidence>
<evidence type="ECO:0000313" key="2">
    <source>
        <dbReference type="EMBL" id="TRX99129.1"/>
    </source>
</evidence>
<gene>
    <name evidence="2" type="ORF">FNV44_05330</name>
</gene>
<comment type="caution">
    <text evidence="2">The sequence shown here is derived from an EMBL/GenBank/DDBJ whole genome shotgun (WGS) entry which is preliminary data.</text>
</comment>
<accession>A0A553IG03</accession>
<organism evidence="2 3">
    <name type="scientific">Acholeplasma laidlawii</name>
    <dbReference type="NCBI Taxonomy" id="2148"/>
    <lineage>
        <taxon>Bacteria</taxon>
        <taxon>Bacillati</taxon>
        <taxon>Mycoplasmatota</taxon>
        <taxon>Mollicutes</taxon>
        <taxon>Acholeplasmatales</taxon>
        <taxon>Acholeplasmataceae</taxon>
        <taxon>Acholeplasma</taxon>
    </lineage>
</organism>
<dbReference type="EMBL" id="VKID01000002">
    <property type="protein sequence ID" value="TRX99129.1"/>
    <property type="molecule type" value="Genomic_DNA"/>
</dbReference>